<sequence>MMAASLDLHSLEQYCETLYNPSSQASRIQVESLLNYHFPTFSLSTANTAASALSGTALVLPGDDDALHKGHSPDINSPI</sequence>
<protein>
    <submittedName>
        <fullName evidence="1">Uncharacterized protein</fullName>
    </submittedName>
</protein>
<reference evidence="1" key="1">
    <citation type="journal article" date="2020" name="Fungal Divers.">
        <title>Resolving the Mortierellaceae phylogeny through synthesis of multi-gene phylogenetics and phylogenomics.</title>
        <authorList>
            <person name="Vandepol N."/>
            <person name="Liber J."/>
            <person name="Desiro A."/>
            <person name="Na H."/>
            <person name="Kennedy M."/>
            <person name="Barry K."/>
            <person name="Grigoriev I.V."/>
            <person name="Miller A.N."/>
            <person name="O'Donnell K."/>
            <person name="Stajich J.E."/>
            <person name="Bonito G."/>
        </authorList>
    </citation>
    <scope>NUCLEOTIDE SEQUENCE</scope>
    <source>
        <strain evidence="1">CK1249</strain>
    </source>
</reference>
<organism evidence="1 2">
    <name type="scientific">Mortierella alpina</name>
    <name type="common">Oleaginous fungus</name>
    <name type="synonym">Mortierella renispora</name>
    <dbReference type="NCBI Taxonomy" id="64518"/>
    <lineage>
        <taxon>Eukaryota</taxon>
        <taxon>Fungi</taxon>
        <taxon>Fungi incertae sedis</taxon>
        <taxon>Mucoromycota</taxon>
        <taxon>Mortierellomycotina</taxon>
        <taxon>Mortierellomycetes</taxon>
        <taxon>Mortierellales</taxon>
        <taxon>Mortierellaceae</taxon>
        <taxon>Mortierella</taxon>
    </lineage>
</organism>
<dbReference type="EMBL" id="JAAAHY010001311">
    <property type="protein sequence ID" value="KAF9950350.1"/>
    <property type="molecule type" value="Genomic_DNA"/>
</dbReference>
<comment type="caution">
    <text evidence="1">The sequence shown here is derived from an EMBL/GenBank/DDBJ whole genome shotgun (WGS) entry which is preliminary data.</text>
</comment>
<proteinExistence type="predicted"/>
<accession>A0A9P6IW55</accession>
<feature type="non-terminal residue" evidence="1">
    <location>
        <position position="79"/>
    </location>
</feature>
<evidence type="ECO:0000313" key="1">
    <source>
        <dbReference type="EMBL" id="KAF9950350.1"/>
    </source>
</evidence>
<name>A0A9P6IW55_MORAP</name>
<gene>
    <name evidence="1" type="ORF">BGZ70_001414</name>
</gene>
<keyword evidence="2" id="KW-1185">Reference proteome</keyword>
<dbReference type="Proteomes" id="UP000738359">
    <property type="component" value="Unassembled WGS sequence"/>
</dbReference>
<dbReference type="AlphaFoldDB" id="A0A9P6IW55"/>
<dbReference type="OrthoDB" id="2419156at2759"/>
<evidence type="ECO:0000313" key="2">
    <source>
        <dbReference type="Proteomes" id="UP000738359"/>
    </source>
</evidence>